<name>A0A6J2V8N0_CHACN</name>
<dbReference type="InParanoid" id="A0A6J2V8N0"/>
<evidence type="ECO:0000313" key="5">
    <source>
        <dbReference type="RefSeq" id="XP_030628187.1"/>
    </source>
</evidence>
<dbReference type="GO" id="GO:0051607">
    <property type="term" value="P:defense response to virus"/>
    <property type="evidence" value="ECO:0007669"/>
    <property type="project" value="TreeGrafter"/>
</dbReference>
<dbReference type="PANTHER" id="PTHR10271:SF25">
    <property type="entry name" value="INTERFERON-INDUCED PROTEIN WITH TETRATRICOPEPTIDE REPEATS 8"/>
    <property type="match status" value="1"/>
</dbReference>
<reference evidence="5" key="1">
    <citation type="submission" date="2025-08" db="UniProtKB">
        <authorList>
            <consortium name="RefSeq"/>
        </authorList>
    </citation>
    <scope>IDENTIFICATION</scope>
</reference>
<dbReference type="CTD" id="641567"/>
<dbReference type="GO" id="GO:0005829">
    <property type="term" value="C:cytosol"/>
    <property type="evidence" value="ECO:0007669"/>
    <property type="project" value="TreeGrafter"/>
</dbReference>
<evidence type="ECO:0000313" key="4">
    <source>
        <dbReference type="Proteomes" id="UP000504632"/>
    </source>
</evidence>
<proteinExistence type="inferred from homology"/>
<dbReference type="GeneID" id="115810398"/>
<accession>A0A6J2V8N0</accession>
<protein>
    <submittedName>
        <fullName evidence="5">Interferon-induced protein with tetratricopeptide repeats 8</fullName>
    </submittedName>
</protein>
<evidence type="ECO:0000256" key="3">
    <source>
        <dbReference type="ARBA" id="ARBA00038336"/>
    </source>
</evidence>
<keyword evidence="4" id="KW-1185">Reference proteome</keyword>
<dbReference type="Gene3D" id="1.25.40.10">
    <property type="entry name" value="Tetratricopeptide repeat domain"/>
    <property type="match status" value="3"/>
</dbReference>
<evidence type="ECO:0000256" key="1">
    <source>
        <dbReference type="ARBA" id="ARBA00022737"/>
    </source>
</evidence>
<dbReference type="FunFam" id="1.25.40.10:FF:000032">
    <property type="entry name" value="Interferon-induced protein with tetratricopeptide repeats 5"/>
    <property type="match status" value="1"/>
</dbReference>
<dbReference type="Proteomes" id="UP000504632">
    <property type="component" value="Chromosome 4"/>
</dbReference>
<dbReference type="InterPro" id="IPR011990">
    <property type="entry name" value="TPR-like_helical_dom_sf"/>
</dbReference>
<dbReference type="SUPFAM" id="SSF48452">
    <property type="entry name" value="TPR-like"/>
    <property type="match status" value="2"/>
</dbReference>
<evidence type="ECO:0000256" key="2">
    <source>
        <dbReference type="ARBA" id="ARBA00022803"/>
    </source>
</evidence>
<sequence>MSSKDSDAAFVSDLGWLECHFTWDFRKEDTDLNLLAIKFSENLSVLDKCKKNLRRQAFNFLAYIKYLQGSSEKALEYLESAEEENMANKKECIVTYGNMAWVHYNMGKDDVAKAYTEKVQDIYQAFPIDPTRASHREVQSEKAWSLLQFSKKYYGRAKECFHDALQREPEDKEWNTGYAFSLFRLEGLEIREDKRVPCEKSPAVIQLKKALTLDPDNAMIHVYLGLKCHRNQRNAEAWEHMRTALQMAPEDLSVALRVAKFMKKEEYYDMALDLLKRMLKKAPNSSRLHHEIANDYRWKAKQLKDEHNPRLLRLCIQHLEEGARLNPGFIYPQLEMAVRYAELNNTAKAELKFQELRARPNLRDRDLQAWHRMYGDFHLYRLSSEGIAVKHYKEGMRLQRVSTEWRSCRNRLFKILRYRRDDVYQIREFINSFKRGESGDRAVEEADTIE</sequence>
<keyword evidence="2" id="KW-0802">TPR repeat</keyword>
<dbReference type="AlphaFoldDB" id="A0A6J2V8N0"/>
<dbReference type="RefSeq" id="XP_030628187.1">
    <property type="nucleotide sequence ID" value="XM_030772327.1"/>
</dbReference>
<gene>
    <name evidence="5" type="primary">ifit8</name>
</gene>
<dbReference type="PANTHER" id="PTHR10271">
    <property type="entry name" value="INTERFERON-INDUCED PROTEIN WITH TETRATRICOPEPTIDE REPEATS"/>
    <property type="match status" value="1"/>
</dbReference>
<keyword evidence="1" id="KW-0677">Repeat</keyword>
<comment type="similarity">
    <text evidence="3">Belongs to the IFIT family.</text>
</comment>
<organism evidence="4 5">
    <name type="scientific">Chanos chanos</name>
    <name type="common">Milkfish</name>
    <name type="synonym">Mugil chanos</name>
    <dbReference type="NCBI Taxonomy" id="29144"/>
    <lineage>
        <taxon>Eukaryota</taxon>
        <taxon>Metazoa</taxon>
        <taxon>Chordata</taxon>
        <taxon>Craniata</taxon>
        <taxon>Vertebrata</taxon>
        <taxon>Euteleostomi</taxon>
        <taxon>Actinopterygii</taxon>
        <taxon>Neopterygii</taxon>
        <taxon>Teleostei</taxon>
        <taxon>Ostariophysi</taxon>
        <taxon>Gonorynchiformes</taxon>
        <taxon>Chanidae</taxon>
        <taxon>Chanos</taxon>
    </lineage>
</organism>
<dbReference type="OrthoDB" id="10043504at2759"/>
<dbReference type="SMART" id="SM00028">
    <property type="entry name" value="TPR"/>
    <property type="match status" value="3"/>
</dbReference>
<dbReference type="InterPro" id="IPR019734">
    <property type="entry name" value="TPR_rpt"/>
</dbReference>